<evidence type="ECO:0000256" key="5">
    <source>
        <dbReference type="ARBA" id="ARBA00022473"/>
    </source>
</evidence>
<evidence type="ECO:0000256" key="9">
    <source>
        <dbReference type="ARBA" id="ARBA00023242"/>
    </source>
</evidence>
<dbReference type="Ensembl" id="ENSPRET00000032624.1">
    <property type="protein sequence ID" value="ENSPREP00000032261.1"/>
    <property type="gene ID" value="ENSPREG00000021857.1"/>
</dbReference>
<dbReference type="GO" id="GO:0005814">
    <property type="term" value="C:centriole"/>
    <property type="evidence" value="ECO:0007669"/>
    <property type="project" value="TreeGrafter"/>
</dbReference>
<evidence type="ECO:0000256" key="8">
    <source>
        <dbReference type="ARBA" id="ARBA00023054"/>
    </source>
</evidence>
<dbReference type="GeneTree" id="ENSGT00940000153251"/>
<dbReference type="STRING" id="8081.ENSPREP00000032261"/>
<feature type="compositionally biased region" description="Polar residues" evidence="12">
    <location>
        <begin position="33"/>
        <end position="51"/>
    </location>
</feature>
<accession>A0A3P9QDL2</accession>
<dbReference type="Pfam" id="PF07111">
    <property type="entry name" value="HCR"/>
    <property type="match status" value="1"/>
</dbReference>
<keyword evidence="9" id="KW-0539">Nucleus</keyword>
<reference evidence="13" key="2">
    <citation type="submission" date="2025-08" db="UniProtKB">
        <authorList>
            <consortium name="Ensembl"/>
        </authorList>
    </citation>
    <scope>IDENTIFICATION</scope>
    <source>
        <strain evidence="13">Guanapo</strain>
    </source>
</reference>
<dbReference type="Proteomes" id="UP000242638">
    <property type="component" value="Unassembled WGS sequence"/>
</dbReference>
<evidence type="ECO:0000256" key="11">
    <source>
        <dbReference type="SAM" id="Coils"/>
    </source>
</evidence>
<evidence type="ECO:0000256" key="4">
    <source>
        <dbReference type="ARBA" id="ARBA00016468"/>
    </source>
</evidence>
<evidence type="ECO:0000256" key="10">
    <source>
        <dbReference type="ARBA" id="ARBA00031932"/>
    </source>
</evidence>
<evidence type="ECO:0000256" key="7">
    <source>
        <dbReference type="ARBA" id="ARBA00022782"/>
    </source>
</evidence>
<dbReference type="Bgee" id="ENSPREG00000021857">
    <property type="expression patterns" value="Expressed in caudal fin and 1 other cell type or tissue"/>
</dbReference>
<dbReference type="PANTHER" id="PTHR46822:SF1">
    <property type="entry name" value="COILED-COIL ALPHA-HELICAL ROD PROTEIN 1"/>
    <property type="match status" value="1"/>
</dbReference>
<evidence type="ECO:0000256" key="3">
    <source>
        <dbReference type="ARBA" id="ARBA00004496"/>
    </source>
</evidence>
<protein>
    <recommendedName>
        <fullName evidence="4">Coiled-coil alpha-helical rod protein 1</fullName>
    </recommendedName>
    <alternativeName>
        <fullName evidence="10">Alpha-helical coiled-coil rod protein</fullName>
    </alternativeName>
</protein>
<dbReference type="OrthoDB" id="193258at2759"/>
<dbReference type="AlphaFoldDB" id="A0A3P9QDL2"/>
<reference evidence="14" key="1">
    <citation type="submission" date="2013-11" db="EMBL/GenBank/DDBJ databases">
        <title>The genomic landscape of the Guanapo guppy.</title>
        <authorList>
            <person name="Kuenstner A."/>
            <person name="Dreyer C."/>
        </authorList>
    </citation>
    <scope>NUCLEOTIDE SEQUENCE</scope>
    <source>
        <strain evidence="14">Guanapo</strain>
    </source>
</reference>
<keyword evidence="5" id="KW-0217">Developmental protein</keyword>
<dbReference type="GO" id="GO:0006611">
    <property type="term" value="P:protein export from nucleus"/>
    <property type="evidence" value="ECO:0007669"/>
    <property type="project" value="TreeGrafter"/>
</dbReference>
<comment type="function">
    <text evidence="1">May be a regulator of keratinocyte proliferation or differentiation.</text>
</comment>
<evidence type="ECO:0000313" key="13">
    <source>
        <dbReference type="Ensembl" id="ENSPREP00000032261.1"/>
    </source>
</evidence>
<dbReference type="RefSeq" id="XP_017163929.1">
    <property type="nucleotide sequence ID" value="XM_017308440.1"/>
</dbReference>
<evidence type="ECO:0000256" key="1">
    <source>
        <dbReference type="ARBA" id="ARBA00003936"/>
    </source>
</evidence>
<keyword evidence="14" id="KW-1185">Reference proteome</keyword>
<feature type="coiled-coil region" evidence="11">
    <location>
        <begin position="137"/>
        <end position="237"/>
    </location>
</feature>
<dbReference type="InterPro" id="IPR009800">
    <property type="entry name" value="HCR"/>
</dbReference>
<keyword evidence="7" id="KW-0221">Differentiation</keyword>
<reference evidence="13" key="3">
    <citation type="submission" date="2025-09" db="UniProtKB">
        <authorList>
            <consortium name="Ensembl"/>
        </authorList>
    </citation>
    <scope>IDENTIFICATION</scope>
    <source>
        <strain evidence="13">Guanapo</strain>
    </source>
</reference>
<feature type="coiled-coil region" evidence="11">
    <location>
        <begin position="449"/>
        <end position="546"/>
    </location>
</feature>
<evidence type="ECO:0000256" key="6">
    <source>
        <dbReference type="ARBA" id="ARBA00022490"/>
    </source>
</evidence>
<keyword evidence="6" id="KW-0963">Cytoplasm</keyword>
<feature type="coiled-coil region" evidence="11">
    <location>
        <begin position="591"/>
        <end position="696"/>
    </location>
</feature>
<name>A0A3P9QDL2_POERE</name>
<comment type="subcellular location">
    <subcellularLocation>
        <location evidence="3">Cytoplasm</location>
    </subcellularLocation>
    <subcellularLocation>
        <location evidence="2">Nucleus</location>
    </subcellularLocation>
</comment>
<proteinExistence type="predicted"/>
<sequence length="856" mass="98329">MENQIFGKERLIVPNDFTTPRNIEEDLVPPSHFASTVPSTEAQRASGSTSQPHPPHMRWVNQAITRTPPGAPSILKPWLAITQTQQETFEMKKENQRIMMLQGNSRRGGMSADPLPDVRTGSREWSEQWPRWDSEWLREAEKLKAEAERSKGQVEALKETSERYREELRDKDITLSRQRQEMEMMHDELSKAKIELDRLREELSLSSEQKEEMSLQVEKLQIETSELRRDAERSEELSRELALKAEMSRLLAEEEAKQHGLRLMEQSEELKKRHELELQQLNVSHCAELGTAIKANSDLQNRLQSLTAEVLQLKSALMEVSTEGDGLREHLSQMGQAFETQSATLHSLRNYIGQLAPEKGERERLNEAVERLSKEKAALETTTELLTVRLNSVNEILALQEEEIVKSTSGDPLMKSGCGGLQVLHLWREKVFKLCVQLRSKDIEIRREKDKLLSEVSSTELQLQQEQHRASVLQHTLHDRIAELDLERVENETLKQNLAKAHKENTELKSQNLKVETDSKTLTEALQRFKQQFETKLAEVEAAKATLSSCAQRLCFANRRVEIIQGLVMRRTALKKVEQASKYLEQDNDSISNLKIEHRSVCEERDKLAQELRRTPELIEKALADLKQQYESKVRQQQQDREHSCTEVRLAEAAQEQAEQSLQEIQAQLEESNASLERLRCELLRQQEQSEHALLERVSEVESRCGEKLREMEVQVNVARREHTKAVMTLREFQREAARRRDETRGTRHLDVDKLEAFNKQPQGMEQSYDSASFRVIERWPTGDYRHGHTTAGQNSFPHLNQEIPPGAHLPTERLLSVLEELHTLSVAVVNSSEDSAEEDGQSDGGVKPSADSLHK</sequence>
<evidence type="ECO:0000313" key="14">
    <source>
        <dbReference type="Proteomes" id="UP000242638"/>
    </source>
</evidence>
<dbReference type="GO" id="GO:0030154">
    <property type="term" value="P:cell differentiation"/>
    <property type="evidence" value="ECO:0007669"/>
    <property type="project" value="UniProtKB-KW"/>
</dbReference>
<organism evidence="13 14">
    <name type="scientific">Poecilia reticulata</name>
    <name type="common">Guppy</name>
    <name type="synonym">Acanthophacelus reticulatus</name>
    <dbReference type="NCBI Taxonomy" id="8081"/>
    <lineage>
        <taxon>Eukaryota</taxon>
        <taxon>Metazoa</taxon>
        <taxon>Chordata</taxon>
        <taxon>Craniata</taxon>
        <taxon>Vertebrata</taxon>
        <taxon>Euteleostomi</taxon>
        <taxon>Actinopterygii</taxon>
        <taxon>Neopterygii</taxon>
        <taxon>Teleostei</taxon>
        <taxon>Neoteleostei</taxon>
        <taxon>Acanthomorphata</taxon>
        <taxon>Ovalentaria</taxon>
        <taxon>Atherinomorphae</taxon>
        <taxon>Cyprinodontiformes</taxon>
        <taxon>Poeciliidae</taxon>
        <taxon>Poeciliinae</taxon>
        <taxon>Poecilia</taxon>
    </lineage>
</organism>
<evidence type="ECO:0000256" key="2">
    <source>
        <dbReference type="ARBA" id="ARBA00004123"/>
    </source>
</evidence>
<feature type="region of interest" description="Disordered" evidence="12">
    <location>
        <begin position="830"/>
        <end position="856"/>
    </location>
</feature>
<dbReference type="CTD" id="54535"/>
<dbReference type="GeneID" id="103475750"/>
<feature type="coiled-coil region" evidence="11">
    <location>
        <begin position="264"/>
        <end position="323"/>
    </location>
</feature>
<evidence type="ECO:0000256" key="12">
    <source>
        <dbReference type="SAM" id="MobiDB-lite"/>
    </source>
</evidence>
<dbReference type="GO" id="GO:0005737">
    <property type="term" value="C:cytoplasm"/>
    <property type="evidence" value="ECO:0007669"/>
    <property type="project" value="UniProtKB-SubCell"/>
</dbReference>
<keyword evidence="8 11" id="KW-0175">Coiled coil</keyword>
<dbReference type="GO" id="GO:0005634">
    <property type="term" value="C:nucleus"/>
    <property type="evidence" value="ECO:0007669"/>
    <property type="project" value="UniProtKB-SubCell"/>
</dbReference>
<dbReference type="PANTHER" id="PTHR46822">
    <property type="entry name" value="COILED-COIL ALPHA-HELICAL ROD PROTEIN 1"/>
    <property type="match status" value="1"/>
</dbReference>
<dbReference type="OMA" id="CFANRRV"/>
<feature type="region of interest" description="Disordered" evidence="12">
    <location>
        <begin position="24"/>
        <end position="55"/>
    </location>
</feature>